<keyword evidence="6 13" id="KW-0633">Potassium transport</keyword>
<keyword evidence="3 13" id="KW-0813">Transport</keyword>
<evidence type="ECO:0000256" key="12">
    <source>
        <dbReference type="ARBA" id="ARBA00023136"/>
    </source>
</evidence>
<reference evidence="16 17" key="1">
    <citation type="submission" date="2015-11" db="EMBL/GenBank/DDBJ databases">
        <title>Genomic analysis of 38 Legionella species identifies large and diverse effector repertoires.</title>
        <authorList>
            <person name="Burstein D."/>
            <person name="Amaro F."/>
            <person name="Zusman T."/>
            <person name="Lifshitz Z."/>
            <person name="Cohen O."/>
            <person name="Gilbert J.A."/>
            <person name="Pupko T."/>
            <person name="Shuman H.A."/>
            <person name="Segal G."/>
        </authorList>
    </citation>
    <scope>NUCLEOTIDE SEQUENCE [LARGE SCALE GENOMIC DNA]</scope>
    <source>
        <strain evidence="16 17">SC-63-C7</strain>
    </source>
</reference>
<dbReference type="EMBL" id="LNYU01000081">
    <property type="protein sequence ID" value="KTD56810.1"/>
    <property type="molecule type" value="Genomic_DNA"/>
</dbReference>
<dbReference type="InterPro" id="IPR003855">
    <property type="entry name" value="K+_transporter"/>
</dbReference>
<evidence type="ECO:0000256" key="3">
    <source>
        <dbReference type="ARBA" id="ARBA00022448"/>
    </source>
</evidence>
<dbReference type="InterPro" id="IPR023051">
    <property type="entry name" value="Kup"/>
</dbReference>
<keyword evidence="5" id="KW-0997">Cell inner membrane</keyword>
<evidence type="ECO:0000256" key="5">
    <source>
        <dbReference type="ARBA" id="ARBA00022519"/>
    </source>
</evidence>
<evidence type="ECO:0000256" key="1">
    <source>
        <dbReference type="ARBA" id="ARBA00004141"/>
    </source>
</evidence>
<sequence length="626" mass="70691">MMDESSPEKTNQFNLSFAALGVVFGDIGTSPLYAFSQVITYLPISDYNVYGILSLIFWSLFIIVSFKYLLIVFRADNDGEGGIMALAGILRQKMKKTGAWLLFITLIGIGLIIGDGILTPAISILSAVEGLEPLSPHLSKYILPVTLIILVLLFKLQRVGTGKIGVFFAPIMMIWFITIGTLGFLQIIQNPEVLTAINPYYAIHFFILHKQFALFILGGIFLVMTGGEALFADLGHFGKKAIRIGWFTIVFPGLFLCYFGQGALVLMHPEEISYPFYSLSPHWFLPIMVILATAATIVASQAIISAAFSILKQTALLNLIPRLKIVYTSKIEKGQVYLPAINFILAIGTCALVLTFRSSSNLADAYGIAVNLDMLITTILVGIIAYRCWRWNVLKLIVFPLILIIELGFLAGNSSKFLTGGWIPILIAFLGVIVMYTWHCGFEKLRELHHRDALMDAFIIDELNQNKISRQSGTGGVYIIDPYDRDGDSLLHHLRLNRIFSENMVFLSVKIENKPYIPLENKFELITKAKGLYLIYIHFGFTEDINLPNILDELFQRVQLPFEISKNKLIYFIEIVFVEMTRERLKGMCLWQKHLFSLMIRNAVPDIQFYRLPYNKTIALGTYYQF</sequence>
<gene>
    <name evidence="13" type="primary">kup</name>
    <name evidence="16" type="ORF">Lsan_2970</name>
</gene>
<feature type="transmembrane region" description="Helical" evidence="13">
    <location>
        <begin position="393"/>
        <end position="411"/>
    </location>
</feature>
<comment type="caution">
    <text evidence="16">The sequence shown here is derived from an EMBL/GenBank/DDBJ whole genome shotgun (WGS) entry which is preliminary data.</text>
</comment>
<dbReference type="GO" id="GO:0005886">
    <property type="term" value="C:plasma membrane"/>
    <property type="evidence" value="ECO:0007669"/>
    <property type="project" value="UniProtKB-SubCell"/>
</dbReference>
<keyword evidence="8 13" id="KW-0769">Symport</keyword>
<feature type="transmembrane region" description="Helical" evidence="13">
    <location>
        <begin position="47"/>
        <end position="70"/>
    </location>
</feature>
<evidence type="ECO:0000256" key="2">
    <source>
        <dbReference type="ARBA" id="ARBA00007019"/>
    </source>
</evidence>
<dbReference type="OrthoDB" id="9805577at2"/>
<dbReference type="PANTHER" id="PTHR30540">
    <property type="entry name" value="OSMOTIC STRESS POTASSIUM TRANSPORTER"/>
    <property type="match status" value="1"/>
</dbReference>
<feature type="domain" description="K+ potassium transporter C-terminal" evidence="15">
    <location>
        <begin position="473"/>
        <end position="625"/>
    </location>
</feature>
<feature type="transmembrane region" description="Helical" evidence="13">
    <location>
        <begin position="244"/>
        <end position="267"/>
    </location>
</feature>
<dbReference type="AlphaFoldDB" id="A0A0W0YIP0"/>
<comment type="subcellular location">
    <subcellularLocation>
        <location evidence="13">Cell membrane</location>
        <topology evidence="13">Multi-pass membrane protein</topology>
    </subcellularLocation>
    <subcellularLocation>
        <location evidence="1">Membrane</location>
        <topology evidence="1">Multi-pass membrane protein</topology>
    </subcellularLocation>
</comment>
<evidence type="ECO:0000256" key="11">
    <source>
        <dbReference type="ARBA" id="ARBA00023065"/>
    </source>
</evidence>
<feature type="transmembrane region" description="Helical" evidence="13">
    <location>
        <begin position="200"/>
        <end position="223"/>
    </location>
</feature>
<evidence type="ECO:0000259" key="15">
    <source>
        <dbReference type="Pfam" id="PF22776"/>
    </source>
</evidence>
<evidence type="ECO:0000256" key="8">
    <source>
        <dbReference type="ARBA" id="ARBA00022847"/>
    </source>
</evidence>
<dbReference type="InterPro" id="IPR053951">
    <property type="entry name" value="K_trans_N"/>
</dbReference>
<keyword evidence="10 13" id="KW-1133">Transmembrane helix</keyword>
<evidence type="ECO:0000256" key="4">
    <source>
        <dbReference type="ARBA" id="ARBA00022475"/>
    </source>
</evidence>
<keyword evidence="7 13" id="KW-0812">Transmembrane</keyword>
<dbReference type="Pfam" id="PF02705">
    <property type="entry name" value="K_trans"/>
    <property type="match status" value="1"/>
</dbReference>
<dbReference type="GO" id="GO:0015293">
    <property type="term" value="F:symporter activity"/>
    <property type="evidence" value="ECO:0007669"/>
    <property type="project" value="UniProtKB-UniRule"/>
</dbReference>
<evidence type="ECO:0000313" key="16">
    <source>
        <dbReference type="EMBL" id="KTD56810.1"/>
    </source>
</evidence>
<dbReference type="RefSeq" id="WP_058514929.1">
    <property type="nucleotide sequence ID" value="NZ_CAAAIH010000028.1"/>
</dbReference>
<dbReference type="InterPro" id="IPR053952">
    <property type="entry name" value="K_trans_C"/>
</dbReference>
<name>A0A0W0YIP0_9GAMM</name>
<proteinExistence type="inferred from homology"/>
<evidence type="ECO:0000256" key="7">
    <source>
        <dbReference type="ARBA" id="ARBA00022692"/>
    </source>
</evidence>
<feature type="transmembrane region" description="Helical" evidence="13">
    <location>
        <begin position="336"/>
        <end position="356"/>
    </location>
</feature>
<dbReference type="GO" id="GO:0015079">
    <property type="term" value="F:potassium ion transmembrane transporter activity"/>
    <property type="evidence" value="ECO:0007669"/>
    <property type="project" value="UniProtKB-UniRule"/>
</dbReference>
<feature type="domain" description="K+ potassium transporter integral membrane" evidence="14">
    <location>
        <begin position="16"/>
        <end position="455"/>
    </location>
</feature>
<keyword evidence="11 13" id="KW-0406">Ion transport</keyword>
<evidence type="ECO:0000256" key="10">
    <source>
        <dbReference type="ARBA" id="ARBA00022989"/>
    </source>
</evidence>
<organism evidence="16 17">
    <name type="scientific">Legionella santicrucis</name>
    <dbReference type="NCBI Taxonomy" id="45074"/>
    <lineage>
        <taxon>Bacteria</taxon>
        <taxon>Pseudomonadati</taxon>
        <taxon>Pseudomonadota</taxon>
        <taxon>Gammaproteobacteria</taxon>
        <taxon>Legionellales</taxon>
        <taxon>Legionellaceae</taxon>
        <taxon>Legionella</taxon>
    </lineage>
</organism>
<comment type="function">
    <text evidence="13">Transport of potassium into the cell. Likely operates as a K(+):H(+) symporter.</text>
</comment>
<feature type="transmembrane region" description="Helical" evidence="13">
    <location>
        <begin position="138"/>
        <end position="154"/>
    </location>
</feature>
<dbReference type="STRING" id="45074.Lsan_2970"/>
<keyword evidence="9 13" id="KW-0630">Potassium</keyword>
<dbReference type="Pfam" id="PF22776">
    <property type="entry name" value="K_trans_C"/>
    <property type="match status" value="1"/>
</dbReference>
<evidence type="ECO:0000256" key="9">
    <source>
        <dbReference type="ARBA" id="ARBA00022958"/>
    </source>
</evidence>
<feature type="transmembrane region" description="Helical" evidence="13">
    <location>
        <begin position="287"/>
        <end position="315"/>
    </location>
</feature>
<dbReference type="PATRIC" id="fig|45074.5.peg.3197"/>
<protein>
    <recommendedName>
        <fullName evidence="13">Probable potassium transport system protein Kup</fullName>
    </recommendedName>
</protein>
<dbReference type="PANTHER" id="PTHR30540:SF79">
    <property type="entry name" value="LOW AFFINITY POTASSIUM TRANSPORT SYSTEM PROTEIN KUP"/>
    <property type="match status" value="1"/>
</dbReference>
<evidence type="ECO:0000313" key="17">
    <source>
        <dbReference type="Proteomes" id="UP000054703"/>
    </source>
</evidence>
<feature type="transmembrane region" description="Helical" evidence="13">
    <location>
        <begin position="368"/>
        <end position="386"/>
    </location>
</feature>
<feature type="transmembrane region" description="Helical" evidence="13">
    <location>
        <begin position="166"/>
        <end position="188"/>
    </location>
</feature>
<feature type="transmembrane region" description="Helical" evidence="13">
    <location>
        <begin position="99"/>
        <end position="118"/>
    </location>
</feature>
<evidence type="ECO:0000256" key="6">
    <source>
        <dbReference type="ARBA" id="ARBA00022538"/>
    </source>
</evidence>
<keyword evidence="17" id="KW-1185">Reference proteome</keyword>
<evidence type="ECO:0000259" key="14">
    <source>
        <dbReference type="Pfam" id="PF02705"/>
    </source>
</evidence>
<keyword evidence="4 13" id="KW-1003">Cell membrane</keyword>
<dbReference type="Proteomes" id="UP000054703">
    <property type="component" value="Unassembled WGS sequence"/>
</dbReference>
<keyword evidence="12 13" id="KW-0472">Membrane</keyword>
<feature type="transmembrane region" description="Helical" evidence="13">
    <location>
        <begin position="417"/>
        <end position="438"/>
    </location>
</feature>
<comment type="similarity">
    <text evidence="2 13">Belongs to the HAK/KUP transporter (TC 2.A.72) family.</text>
</comment>
<accession>A0A0W0YIP0</accession>
<dbReference type="HAMAP" id="MF_01522">
    <property type="entry name" value="Kup"/>
    <property type="match status" value="1"/>
</dbReference>
<feature type="transmembrane region" description="Helical" evidence="13">
    <location>
        <begin position="12"/>
        <end position="35"/>
    </location>
</feature>
<comment type="catalytic activity">
    <reaction evidence="13">
        <text>K(+)(in) + H(+)(in) = K(+)(out) + H(+)(out)</text>
        <dbReference type="Rhea" id="RHEA:28490"/>
        <dbReference type="ChEBI" id="CHEBI:15378"/>
        <dbReference type="ChEBI" id="CHEBI:29103"/>
    </reaction>
</comment>
<evidence type="ECO:0000256" key="13">
    <source>
        <dbReference type="HAMAP-Rule" id="MF_01522"/>
    </source>
</evidence>